<dbReference type="AlphaFoldDB" id="A0A077ZVQ4"/>
<name>A0A077ZVQ4_STYLE</name>
<keyword evidence="2" id="KW-0472">Membrane</keyword>
<keyword evidence="2" id="KW-0812">Transmembrane</keyword>
<dbReference type="Proteomes" id="UP000039865">
    <property type="component" value="Unassembled WGS sequence"/>
</dbReference>
<evidence type="ECO:0008006" key="5">
    <source>
        <dbReference type="Google" id="ProtNLM"/>
    </source>
</evidence>
<feature type="region of interest" description="Disordered" evidence="1">
    <location>
        <begin position="729"/>
        <end position="760"/>
    </location>
</feature>
<reference evidence="3 4" key="1">
    <citation type="submission" date="2014-06" db="EMBL/GenBank/DDBJ databases">
        <authorList>
            <person name="Swart Estienne"/>
        </authorList>
    </citation>
    <scope>NUCLEOTIDE SEQUENCE [LARGE SCALE GENOMIC DNA]</scope>
    <source>
        <strain evidence="3 4">130c</strain>
    </source>
</reference>
<evidence type="ECO:0000256" key="2">
    <source>
        <dbReference type="SAM" id="Phobius"/>
    </source>
</evidence>
<dbReference type="GO" id="GO:0007131">
    <property type="term" value="P:reciprocal meiotic recombination"/>
    <property type="evidence" value="ECO:0007669"/>
    <property type="project" value="TreeGrafter"/>
</dbReference>
<dbReference type="InParanoid" id="A0A077ZVQ4"/>
<dbReference type="OrthoDB" id="325123at2759"/>
<proteinExistence type="predicted"/>
<protein>
    <recommendedName>
        <fullName evidence="5">Transmembrane protein</fullName>
    </recommendedName>
</protein>
<feature type="region of interest" description="Disordered" evidence="1">
    <location>
        <begin position="651"/>
        <end position="680"/>
    </location>
</feature>
<feature type="transmembrane region" description="Helical" evidence="2">
    <location>
        <begin position="63"/>
        <end position="88"/>
    </location>
</feature>
<keyword evidence="4" id="KW-1185">Reference proteome</keyword>
<accession>A0A077ZVQ4</accession>
<dbReference type="PANTHER" id="PTHR31398">
    <property type="entry name" value="MEIOTIC NUCLEAR DIVISION PROTEIN 1 HOMOLOG"/>
    <property type="match status" value="1"/>
</dbReference>
<evidence type="ECO:0000256" key="1">
    <source>
        <dbReference type="SAM" id="MobiDB-lite"/>
    </source>
</evidence>
<organism evidence="3 4">
    <name type="scientific">Stylonychia lemnae</name>
    <name type="common">Ciliate</name>
    <dbReference type="NCBI Taxonomy" id="5949"/>
    <lineage>
        <taxon>Eukaryota</taxon>
        <taxon>Sar</taxon>
        <taxon>Alveolata</taxon>
        <taxon>Ciliophora</taxon>
        <taxon>Intramacronucleata</taxon>
        <taxon>Spirotrichea</taxon>
        <taxon>Stichotrichia</taxon>
        <taxon>Sporadotrichida</taxon>
        <taxon>Oxytrichidae</taxon>
        <taxon>Stylonychinae</taxon>
        <taxon>Stylonychia</taxon>
    </lineage>
</organism>
<feature type="compositionally biased region" description="Polar residues" evidence="1">
    <location>
        <begin position="664"/>
        <end position="680"/>
    </location>
</feature>
<dbReference type="GO" id="GO:0005634">
    <property type="term" value="C:nucleus"/>
    <property type="evidence" value="ECO:0007669"/>
    <property type="project" value="TreeGrafter"/>
</dbReference>
<gene>
    <name evidence="3" type="primary">Contig2952.g3155</name>
    <name evidence="3" type="ORF">STYLEM_2301</name>
</gene>
<dbReference type="EMBL" id="CCKQ01002235">
    <property type="protein sequence ID" value="CDW73325.1"/>
    <property type="molecule type" value="Genomic_DNA"/>
</dbReference>
<evidence type="ECO:0000313" key="3">
    <source>
        <dbReference type="EMBL" id="CDW73325.1"/>
    </source>
</evidence>
<dbReference type="OMA" id="TAEDCGM"/>
<dbReference type="PANTHER" id="PTHR31398:SF0">
    <property type="entry name" value="MEIOTIC NUCLEAR DIVISION PROTEIN 1 HOMOLOG"/>
    <property type="match status" value="1"/>
</dbReference>
<sequence>MELKNKKIQGLFGNAKKSKVIKALSQKKARTWQQMLFDSLKSQDVYGRKVEFTYKGQKRYKTLLGAIFTLAQRVVISIFIIFQLYLLISKKHPRTHTKNLIQGNDNMSKINLWQQGFDIGFKLQGQDSHLFDETFGSFRAEMIRTITNFSQTYLNNENEKQYAHKSQITYLNVTKCEENSFENLAQSEKNRQNLEEYFCVDTQDFKDQLFIEGNIKSIQYTYIRIYLNFCQDANLQCKNQDDVQNFLDNMKLQYIFVNSNFDFTDYEKSVQHYIDDSNSITLQKNKKKDINVKVKFAYSQRYDNFFSFWEYYTDYFFKIDEIKHEESVLNSSTDVQTMAQINIKLDRKTLKYVRQVESIFDVLESIGGFKESIFSIIFIMLIFFQERMFKGSFIKQLYLYQARTRKRNSILEVQSTINHQMSDLSVGQKIQILNDPSQRRELFKKRLLSMKQFSLKKKNESDLNVLERIANSNFLQENQIIRIIDEILIRSRFKYGFEMILDYLAKCLCLRSLQKLSKNQSYKKHFLFKRGIEKLEQELDVVNLLRSIRQLRLLTQVILPLRSRLLLKFSKKNVILTSSSSSDSDFHKNDILKQIDNNKNQFLKLASIVKIKKALSHFKQHPMDDNDKVLLKGIFIKKAKDFHDELLQTPMLPKSNEIDDSELKSNTSNSNRLNDSQRPLQQRKSNLISNLELITRNNHLPPYSTPQNKIDEIDSSKYQLQDEENFSKYNKSRKIQKQGRSLIKSKTTRNRKLKDQKATSDAVNNFNDQIQIDQDAMVEEIDSNRSQ</sequence>
<keyword evidence="2" id="KW-1133">Transmembrane helix</keyword>
<evidence type="ECO:0000313" key="4">
    <source>
        <dbReference type="Proteomes" id="UP000039865"/>
    </source>
</evidence>